<evidence type="ECO:0000313" key="6">
    <source>
        <dbReference type="Proteomes" id="UP000231371"/>
    </source>
</evidence>
<evidence type="ECO:0000259" key="4">
    <source>
        <dbReference type="Pfam" id="PF03717"/>
    </source>
</evidence>
<name>A0A2H0KG00_9BACT</name>
<dbReference type="SUPFAM" id="SSF56601">
    <property type="entry name" value="beta-lactamase/transpeptidase-like"/>
    <property type="match status" value="1"/>
</dbReference>
<organism evidence="5 6">
    <name type="scientific">Candidatus Shapirobacteria bacterium CG11_big_fil_rev_8_21_14_0_20_40_12</name>
    <dbReference type="NCBI Taxonomy" id="1974889"/>
    <lineage>
        <taxon>Bacteria</taxon>
        <taxon>Candidatus Shapironibacteriota</taxon>
    </lineage>
</organism>
<dbReference type="Pfam" id="PF00905">
    <property type="entry name" value="Transpeptidase"/>
    <property type="match status" value="1"/>
</dbReference>
<keyword evidence="2" id="KW-0472">Membrane</keyword>
<dbReference type="Gene3D" id="3.40.710.10">
    <property type="entry name" value="DD-peptidase/beta-lactamase superfamily"/>
    <property type="match status" value="1"/>
</dbReference>
<feature type="domain" description="Penicillin-binding protein transpeptidase" evidence="3">
    <location>
        <begin position="243"/>
        <end position="551"/>
    </location>
</feature>
<dbReference type="PANTHER" id="PTHR30627:SF1">
    <property type="entry name" value="PEPTIDOGLYCAN D,D-TRANSPEPTIDASE FTSI"/>
    <property type="match status" value="1"/>
</dbReference>
<reference evidence="5 6" key="1">
    <citation type="submission" date="2017-09" db="EMBL/GenBank/DDBJ databases">
        <title>Depth-based differentiation of microbial function through sediment-hosted aquifers and enrichment of novel symbionts in the deep terrestrial subsurface.</title>
        <authorList>
            <person name="Probst A.J."/>
            <person name="Ladd B."/>
            <person name="Jarett J.K."/>
            <person name="Geller-Mcgrath D.E."/>
            <person name="Sieber C.M."/>
            <person name="Emerson J.B."/>
            <person name="Anantharaman K."/>
            <person name="Thomas B.C."/>
            <person name="Malmstrom R."/>
            <person name="Stieglmeier M."/>
            <person name="Klingl A."/>
            <person name="Woyke T."/>
            <person name="Ryan C.M."/>
            <person name="Banfield J.F."/>
        </authorList>
    </citation>
    <scope>NUCLEOTIDE SEQUENCE [LARGE SCALE GENOMIC DNA]</scope>
    <source>
        <strain evidence="5">CG11_big_fil_rev_8_21_14_0_20_40_12</strain>
    </source>
</reference>
<proteinExistence type="predicted"/>
<dbReference type="InterPro" id="IPR005311">
    <property type="entry name" value="PBP_dimer"/>
</dbReference>
<protein>
    <recommendedName>
        <fullName evidence="7">Peptidoglycan glycosyltransferase</fullName>
    </recommendedName>
</protein>
<comment type="subcellular location">
    <subcellularLocation>
        <location evidence="1">Membrane</location>
    </subcellularLocation>
</comment>
<dbReference type="SUPFAM" id="SSF56519">
    <property type="entry name" value="Penicillin binding protein dimerisation domain"/>
    <property type="match status" value="1"/>
</dbReference>
<evidence type="ECO:0000256" key="2">
    <source>
        <dbReference type="ARBA" id="ARBA00023136"/>
    </source>
</evidence>
<dbReference type="GO" id="GO:0005886">
    <property type="term" value="C:plasma membrane"/>
    <property type="evidence" value="ECO:0007669"/>
    <property type="project" value="TreeGrafter"/>
</dbReference>
<evidence type="ECO:0000256" key="1">
    <source>
        <dbReference type="ARBA" id="ARBA00004370"/>
    </source>
</evidence>
<feature type="domain" description="Penicillin-binding protein dimerisation" evidence="4">
    <location>
        <begin position="50"/>
        <end position="199"/>
    </location>
</feature>
<dbReference type="Proteomes" id="UP000231371">
    <property type="component" value="Unassembled WGS sequence"/>
</dbReference>
<evidence type="ECO:0008006" key="7">
    <source>
        <dbReference type="Google" id="ProtNLM"/>
    </source>
</evidence>
<dbReference type="AlphaFoldDB" id="A0A2H0KG00"/>
<dbReference type="InterPro" id="IPR012338">
    <property type="entry name" value="Beta-lactam/transpept-like"/>
</dbReference>
<dbReference type="InterPro" id="IPR050515">
    <property type="entry name" value="Beta-lactam/transpept"/>
</dbReference>
<evidence type="ECO:0000259" key="3">
    <source>
        <dbReference type="Pfam" id="PF00905"/>
    </source>
</evidence>
<dbReference type="PANTHER" id="PTHR30627">
    <property type="entry name" value="PEPTIDOGLYCAN D,D-TRANSPEPTIDASE"/>
    <property type="match status" value="1"/>
</dbReference>
<accession>A0A2H0KG00</accession>
<dbReference type="GO" id="GO:0008658">
    <property type="term" value="F:penicillin binding"/>
    <property type="evidence" value="ECO:0007669"/>
    <property type="project" value="InterPro"/>
</dbReference>
<dbReference type="Pfam" id="PF03717">
    <property type="entry name" value="PBP_dimer"/>
    <property type="match status" value="1"/>
</dbReference>
<evidence type="ECO:0000313" key="5">
    <source>
        <dbReference type="EMBL" id="PIQ70190.1"/>
    </source>
</evidence>
<dbReference type="EMBL" id="PCVI01000028">
    <property type="protein sequence ID" value="PIQ70190.1"/>
    <property type="molecule type" value="Genomic_DNA"/>
</dbReference>
<dbReference type="GO" id="GO:0071555">
    <property type="term" value="P:cell wall organization"/>
    <property type="evidence" value="ECO:0007669"/>
    <property type="project" value="TreeGrafter"/>
</dbReference>
<dbReference type="InterPro" id="IPR036138">
    <property type="entry name" value="PBP_dimer_sf"/>
</dbReference>
<sequence>MKFETKTRLVLILLIGGFAAVLGKLLYWQIFQQKKIKLLATEQYQHFQKTNTERGKILASDNYPLVMNQNSYLLFADPSRLQISPDQLLTSLEKYLGKNDINKDLLSDKKNFWVPLKENVSEEERGKIQNLGIVGLNFEIKESRYYPEASMSAQFLGFVGKDESGQAKGYFGLEGYYDKELTGKEGSFFYEKDALGKPLPIGNIKVEKLIAGRDLILNIDRGMQFLIEKKLKEGIEKYGAVSGTVLVLDPKNGAVLSMASFPSYDPSVYYSFDQEIFRNPVISSIFEPGSIFKVLVMAAAIDSRSVAENEQCGFCDGPKTIADYTIKTWNEKYYPDSTMTDILVHSDNVGMVYISEKIGIECLLNYLGKFGLTDKTNIDLQGEVSSKVKPVNLWLPIDLATASFGQGIAFTPVQILTAVSAIANNGETYEPQMVQKIQENGKTIEIKPVKKGRPISEKTANIIKKMMVEAVEKGEAKWAKPPGYTIAGKTGTAQIPIEGHYDPEKTIASFIGFGPVDNPSFAMLVTLNEPKTSPWGSETAAPLWFSIAKDIFRIKKIAPDDN</sequence>
<dbReference type="Gene3D" id="3.30.450.330">
    <property type="match status" value="1"/>
</dbReference>
<dbReference type="Gene3D" id="3.90.1310.10">
    <property type="entry name" value="Penicillin-binding protein 2a (Domain 2)"/>
    <property type="match status" value="1"/>
</dbReference>
<gene>
    <name evidence="5" type="ORF">COV89_01860</name>
</gene>
<comment type="caution">
    <text evidence="5">The sequence shown here is derived from an EMBL/GenBank/DDBJ whole genome shotgun (WGS) entry which is preliminary data.</text>
</comment>
<dbReference type="InterPro" id="IPR001460">
    <property type="entry name" value="PCN-bd_Tpept"/>
</dbReference>